<dbReference type="Pfam" id="PF04294">
    <property type="entry name" value="VanW"/>
    <property type="match status" value="1"/>
</dbReference>
<evidence type="ECO:0000313" key="5">
    <source>
        <dbReference type="Proteomes" id="UP000231162"/>
    </source>
</evidence>
<protein>
    <recommendedName>
        <fullName evidence="3">YoaR-like putative peptidoglycan binding domain-containing protein</fullName>
    </recommendedName>
</protein>
<dbReference type="Gene3D" id="3.10.20.800">
    <property type="match status" value="1"/>
</dbReference>
<dbReference type="InterPro" id="IPR052913">
    <property type="entry name" value="Glycopeptide_resist_protein"/>
</dbReference>
<gene>
    <name evidence="4" type="ORF">COT79_03825</name>
</gene>
<dbReference type="Pfam" id="PF12229">
    <property type="entry name" value="PG_binding_4"/>
    <property type="match status" value="2"/>
</dbReference>
<keyword evidence="2" id="KW-1133">Transmembrane helix</keyword>
<evidence type="ECO:0000256" key="1">
    <source>
        <dbReference type="SAM" id="MobiDB-lite"/>
    </source>
</evidence>
<dbReference type="InterPro" id="IPR038054">
    <property type="entry name" value="LD_TPept-like_central_sf"/>
</dbReference>
<feature type="domain" description="YoaR-like putative peptidoglycan binding" evidence="3">
    <location>
        <begin position="285"/>
        <end position="357"/>
    </location>
</feature>
<accession>A0A2M6R962</accession>
<reference evidence="5" key="1">
    <citation type="submission" date="2017-09" db="EMBL/GenBank/DDBJ databases">
        <title>Depth-based differentiation of microbial function through sediment-hosted aquifers and enrichment of novel symbionts in the deep terrestrial subsurface.</title>
        <authorList>
            <person name="Probst A.J."/>
            <person name="Ladd B."/>
            <person name="Jarett J.K."/>
            <person name="Geller-Mcgrath D.E."/>
            <person name="Sieber C.M.K."/>
            <person name="Emerson J.B."/>
            <person name="Anantharaman K."/>
            <person name="Thomas B.C."/>
            <person name="Malmstrom R."/>
            <person name="Stieglmeier M."/>
            <person name="Klingl A."/>
            <person name="Woyke T."/>
            <person name="Ryan C.M."/>
            <person name="Banfield J.F."/>
        </authorList>
    </citation>
    <scope>NUCLEOTIDE SEQUENCE [LARGE SCALE GENOMIC DNA]</scope>
</reference>
<dbReference type="PANTHER" id="PTHR35788">
    <property type="entry name" value="EXPORTED PROTEIN-RELATED"/>
    <property type="match status" value="1"/>
</dbReference>
<comment type="caution">
    <text evidence="4">The sequence shown here is derived from an EMBL/GenBank/DDBJ whole genome shotgun (WGS) entry which is preliminary data.</text>
</comment>
<feature type="region of interest" description="Disordered" evidence="1">
    <location>
        <begin position="1"/>
        <end position="24"/>
    </location>
</feature>
<keyword evidence="2" id="KW-0812">Transmembrane</keyword>
<feature type="compositionally biased region" description="Basic residues" evidence="1">
    <location>
        <begin position="1"/>
        <end position="12"/>
    </location>
</feature>
<dbReference type="InterPro" id="IPR022029">
    <property type="entry name" value="YoaR-like_PG-bd"/>
</dbReference>
<feature type="transmembrane region" description="Helical" evidence="2">
    <location>
        <begin position="35"/>
        <end position="61"/>
    </location>
</feature>
<keyword evidence="2" id="KW-0472">Membrane</keyword>
<evidence type="ECO:0000256" key="2">
    <source>
        <dbReference type="SAM" id="Phobius"/>
    </source>
</evidence>
<evidence type="ECO:0000313" key="4">
    <source>
        <dbReference type="EMBL" id="PIS06600.1"/>
    </source>
</evidence>
<evidence type="ECO:0000259" key="3">
    <source>
        <dbReference type="Pfam" id="PF12229"/>
    </source>
</evidence>
<dbReference type="InterPro" id="IPR007391">
    <property type="entry name" value="Vancomycin_resist_VanW"/>
</dbReference>
<dbReference type="PANTHER" id="PTHR35788:SF1">
    <property type="entry name" value="EXPORTED PROTEIN"/>
    <property type="match status" value="1"/>
</dbReference>
<feature type="domain" description="YoaR-like putative peptidoglycan binding" evidence="3">
    <location>
        <begin position="111"/>
        <end position="221"/>
    </location>
</feature>
<dbReference type="SUPFAM" id="SSF143985">
    <property type="entry name" value="L,D-transpeptidase pre-catalytic domain-like"/>
    <property type="match status" value="1"/>
</dbReference>
<name>A0A2M6R962_9BACT</name>
<dbReference type="Gene3D" id="2.20.230.10">
    <property type="entry name" value="Resuscitation-promoting factor rpfb"/>
    <property type="match status" value="1"/>
</dbReference>
<dbReference type="Proteomes" id="UP000231162">
    <property type="component" value="Unassembled WGS sequence"/>
</dbReference>
<proteinExistence type="predicted"/>
<dbReference type="AlphaFoldDB" id="A0A2M6R962"/>
<sequence length="627" mass="68037">MSKKLPKQKAHNKSSDTTHDTTTSQEHIHPLWKRILIRCCFGIGTGIIVFLMLFGIANIVFAHSIYPRVVVGSRSVGQMTPASAQQKIAGDVDAFAKQKLVITTSSGASFSVTPKELGFEPDVQSTIADAYTVGRQTQWLASLYDLAGLFVQANRVPITGAYTQKSVDEYVGALAKQIDIQEKDATLTIDNGTIKPVDGAVGYRIDRIKLQEDIINALTTLTSKALTTTNIAQQPKVFVDGTESAKIKAREMMARTITLTYKEKKYTVDGDQIAQWIVFRAGLDKAPSGSGVNLEAQLNIEKVKAYVVTVAKQIDQDPIDAKLTIEGGKVTVFSQSRDGIKVDQDALSVALQKAIAGETDLAVTIPAKVTSSQVSSDKINELGINELIGEATTSFIRSPENRVHNIQTGSKYLNGQLIKPGAIYSVIESLGAIDGSTGYLPELVIKENKTIPEFGGGLCQVSTTLFRAALNAGLPITERQNHSWRISYYEPPVGLDATIYFPKPDLKIQNDTPGWILIQNSVDVEKSTITFQFYGTKDGRTSKITGPTLLYSIPAPDGEYADDPTLPAGEEKRIQAPHPGGKATATYQVFDKNGKLKNEQTFVSLYKASAAQYLRGTGPAQEAPTEE</sequence>
<dbReference type="EMBL" id="PEZX01000047">
    <property type="protein sequence ID" value="PIS06600.1"/>
    <property type="molecule type" value="Genomic_DNA"/>
</dbReference>
<organism evidence="4 5">
    <name type="scientific">Candidatus Berkelbacteria bacterium CG10_big_fil_rev_8_21_14_0_10_43_14</name>
    <dbReference type="NCBI Taxonomy" id="1974515"/>
    <lineage>
        <taxon>Bacteria</taxon>
        <taxon>Candidatus Berkelbacteria</taxon>
    </lineage>
</organism>